<name>A0A9P6U8S1_9FUNG</name>
<dbReference type="PANTHER" id="PTHR10762:SF2">
    <property type="entry name" value="2-(3-AMINO-3-CARBOXYPROPYL)HISTIDINE SYNTHASE SUBUNIT 2"/>
    <property type="match status" value="1"/>
</dbReference>
<keyword evidence="7 10" id="KW-0411">Iron-sulfur</keyword>
<evidence type="ECO:0000256" key="9">
    <source>
        <dbReference type="ARBA" id="ARBA00054092"/>
    </source>
</evidence>
<comment type="pathway">
    <text evidence="2 10">Protein modification; peptidyl-diphthamide biosynthesis.</text>
</comment>
<organism evidence="12 13">
    <name type="scientific">Mortierella polycephala</name>
    <dbReference type="NCBI Taxonomy" id="41804"/>
    <lineage>
        <taxon>Eukaryota</taxon>
        <taxon>Fungi</taxon>
        <taxon>Fungi incertae sedis</taxon>
        <taxon>Mucoromycota</taxon>
        <taxon>Mortierellomycotina</taxon>
        <taxon>Mortierellomycetes</taxon>
        <taxon>Mortierellales</taxon>
        <taxon>Mortierellaceae</taxon>
        <taxon>Mortierella</taxon>
    </lineage>
</organism>
<dbReference type="GO" id="GO:0051536">
    <property type="term" value="F:iron-sulfur cluster binding"/>
    <property type="evidence" value="ECO:0007669"/>
    <property type="project" value="UniProtKB-KW"/>
</dbReference>
<dbReference type="NCBIfam" id="TIGR00272">
    <property type="entry name" value="DPH2"/>
    <property type="match status" value="1"/>
</dbReference>
<dbReference type="FunFam" id="3.40.50.11840:FF:000002">
    <property type="entry name" value="2-(3-amino-3-carboxypropyl)histidine synthase subunit 2"/>
    <property type="match status" value="1"/>
</dbReference>
<dbReference type="GO" id="GO:0005737">
    <property type="term" value="C:cytoplasm"/>
    <property type="evidence" value="ECO:0007669"/>
    <property type="project" value="UniProtKB-SubCell"/>
</dbReference>
<dbReference type="EMBL" id="JAAAJA010000058">
    <property type="protein sequence ID" value="KAG0264079.1"/>
    <property type="molecule type" value="Genomic_DNA"/>
</dbReference>
<evidence type="ECO:0000313" key="12">
    <source>
        <dbReference type="EMBL" id="KAG0264079.1"/>
    </source>
</evidence>
<evidence type="ECO:0000256" key="8">
    <source>
        <dbReference type="ARBA" id="ARBA00034128"/>
    </source>
</evidence>
<reference evidence="12" key="1">
    <citation type="journal article" date="2020" name="Fungal Divers.">
        <title>Resolving the Mortierellaceae phylogeny through synthesis of multi-gene phylogenetics and phylogenomics.</title>
        <authorList>
            <person name="Vandepol N."/>
            <person name="Liber J."/>
            <person name="Desiro A."/>
            <person name="Na H."/>
            <person name="Kennedy M."/>
            <person name="Barry K."/>
            <person name="Grigoriev I.V."/>
            <person name="Miller A.N."/>
            <person name="O'Donnell K."/>
            <person name="Stajich J.E."/>
            <person name="Bonito G."/>
        </authorList>
    </citation>
    <scope>NUCLEOTIDE SEQUENCE</scope>
    <source>
        <strain evidence="12">KOD948</strain>
    </source>
</reference>
<keyword evidence="10" id="KW-0963">Cytoplasm</keyword>
<evidence type="ECO:0000256" key="1">
    <source>
        <dbReference type="ARBA" id="ARBA00001966"/>
    </source>
</evidence>
<dbReference type="GO" id="GO:0090560">
    <property type="term" value="F:2-(3-amino-3-carboxypropyl)histidine synthase activity"/>
    <property type="evidence" value="ECO:0007669"/>
    <property type="project" value="InterPro"/>
</dbReference>
<dbReference type="FunFam" id="3.40.50.11860:FF:000001">
    <property type="entry name" value="2-(3-amino-3-carboxypropyl)histidine synthase subunit 2"/>
    <property type="match status" value="1"/>
</dbReference>
<feature type="region of interest" description="Disordered" evidence="11">
    <location>
        <begin position="273"/>
        <end position="306"/>
    </location>
</feature>
<evidence type="ECO:0000256" key="4">
    <source>
        <dbReference type="ARBA" id="ARBA00021914"/>
    </source>
</evidence>
<comment type="function">
    <text evidence="9">Required for the first step of diphthamide biosynthesis, a post-translational modification of histidine which occurs in elongation factor 2. DPH1 and DPH2 transfer a 3-amino-3-carboxypropyl (ACP) group from S-adenosyl-L-methionine (SAM) to a histidine residue, the reaction is assisted by a reduction system comprising DPH3 and a NADH-dependent reductase, predominantly CBR1. Facilitates the reduction of the catalytic iron-sulfur cluster found in the DPH1 subunit.</text>
</comment>
<dbReference type="SFLD" id="SFLDF00408">
    <property type="entry name" value="Diphthamide_biosynthesis_famil"/>
    <property type="match status" value="1"/>
</dbReference>
<feature type="compositionally biased region" description="Polar residues" evidence="11">
    <location>
        <begin position="273"/>
        <end position="285"/>
    </location>
</feature>
<comment type="caution">
    <text evidence="12">The sequence shown here is derived from an EMBL/GenBank/DDBJ whole genome shotgun (WGS) entry which is preliminary data.</text>
</comment>
<proteinExistence type="inferred from homology"/>
<sequence length="622" mass="68712">MSSLSGPSNFADDGSTVIGRQIEVHHSRLASEAQNKINACSDIYEIERTVKVIKERGYKRIALQFPDDLLRDSGLVAQLVRNQTGSGVYILADTSYGSCCVDEVAAQHISADAIIHYGRSCQSPTSRLPVIYVFGKQPVDVQDCASVFDGFFSKDTAQKVILMYDVIYTHCIDELLRTLTTEKEYTNIVQSRVETESNLGYVLSNKETMQTTGNGCGQNEGSCCSTSNDSKESGCGKDECSITGVESSSCCRNGVSTSESSCTDSSSECAKATSTMMSQQKSGVPSDTAEDAHITSDNNKRRGFGRTYDLPEGDKIEDYTLFYVGNESPTLSNIMMTHSKCDVYSYNPETKKGRLESANVNKALMRRYFLVQKAKDADVIGIAVGTLGVASYMTMIQHLKALIESKGKKAYTFVMGKLNVAKMANFMEIDCFVYVACPENSLIDSKEFYRPIVTPYELEIALSKSREWTGDYVTDFQQLLPDEDKIGVDKIKISQAQLDAASDREDEGDSEDRDDDEDERPHFSLVTGQFKQSKRYATNKEDSRELSALLEGTKDLTLRDKNTSVATLMSSAAGEYLQSRQFRGLEVQLGETPVELATEGRAGIARGYKTEAGYDGREKEKY</sequence>
<feature type="region of interest" description="Disordered" evidence="11">
    <location>
        <begin position="497"/>
        <end position="525"/>
    </location>
</feature>
<dbReference type="GO" id="GO:0046872">
    <property type="term" value="F:metal ion binding"/>
    <property type="evidence" value="ECO:0007669"/>
    <property type="project" value="UniProtKB-KW"/>
</dbReference>
<dbReference type="Gene3D" id="3.40.50.11840">
    <property type="entry name" value="Diphthamide synthesis DPH1/DPH2 domain 1"/>
    <property type="match status" value="1"/>
</dbReference>
<dbReference type="PANTHER" id="PTHR10762">
    <property type="entry name" value="DIPHTHAMIDE BIOSYNTHESIS PROTEIN"/>
    <property type="match status" value="1"/>
</dbReference>
<dbReference type="NCBIfam" id="TIGR00322">
    <property type="entry name" value="diphth2_R"/>
    <property type="match status" value="2"/>
</dbReference>
<evidence type="ECO:0000256" key="10">
    <source>
        <dbReference type="RuleBase" id="RU364133"/>
    </source>
</evidence>
<dbReference type="OrthoDB" id="449241at2759"/>
<evidence type="ECO:0000256" key="3">
    <source>
        <dbReference type="ARBA" id="ARBA00006179"/>
    </source>
</evidence>
<evidence type="ECO:0000256" key="5">
    <source>
        <dbReference type="ARBA" id="ARBA00022723"/>
    </source>
</evidence>
<keyword evidence="5 10" id="KW-0479">Metal-binding</keyword>
<dbReference type="Gene3D" id="3.40.50.11860">
    <property type="entry name" value="Diphthamide synthesis DPH1/DPH2 domain 3"/>
    <property type="match status" value="1"/>
</dbReference>
<evidence type="ECO:0000256" key="7">
    <source>
        <dbReference type="ARBA" id="ARBA00023014"/>
    </source>
</evidence>
<dbReference type="Pfam" id="PF01866">
    <property type="entry name" value="Diphthamide_syn"/>
    <property type="match status" value="2"/>
</dbReference>
<dbReference type="InterPro" id="IPR042265">
    <property type="entry name" value="DPH1/DPH2_3"/>
</dbReference>
<protein>
    <recommendedName>
        <fullName evidence="4 10">2-(3-amino-3-carboxypropyl)histidine synthase subunit 2</fullName>
    </recommendedName>
</protein>
<feature type="compositionally biased region" description="Basic and acidic residues" evidence="11">
    <location>
        <begin position="290"/>
        <end position="300"/>
    </location>
</feature>
<comment type="subunit">
    <text evidence="8">Component of the 2-(3-amino-3-carboxypropyl)histidine synthase complex composed of DPH1, DPH2, DPH3 and a NADH-dependent reductase, predominantly CBR1.</text>
</comment>
<evidence type="ECO:0000256" key="2">
    <source>
        <dbReference type="ARBA" id="ARBA00005156"/>
    </source>
</evidence>
<keyword evidence="6 10" id="KW-0408">Iron</keyword>
<evidence type="ECO:0000256" key="6">
    <source>
        <dbReference type="ARBA" id="ARBA00023004"/>
    </source>
</evidence>
<dbReference type="InterPro" id="IPR042263">
    <property type="entry name" value="DPH1/DPH2_1"/>
</dbReference>
<comment type="cofactor">
    <cofactor evidence="1">
        <name>[4Fe-4S] cluster</name>
        <dbReference type="ChEBI" id="CHEBI:49883"/>
    </cofactor>
</comment>
<comment type="function">
    <text evidence="10">Required for the first step of diphthamide biosynthesis, a post-translational modification of histidine which occurs in elongation factor 2. DPH1 and DPH2 transfer a 3-amino-3-carboxypropyl (ACP) group from S-adenosyl-L-methionine (SAM) to a histidine residue, the reaction is assisted by a reduction system comprising DPH3 and a NADH-dependent reductase. Facilitates the reduction of the catalytic iron-sulfur cluster found in the DPH1 subunit.</text>
</comment>
<gene>
    <name evidence="12" type="primary">DPH2</name>
    <name evidence="12" type="ORF">BG011_007474</name>
</gene>
<dbReference type="InterPro" id="IPR016435">
    <property type="entry name" value="DPH1/DPH2"/>
</dbReference>
<dbReference type="GO" id="GO:0017183">
    <property type="term" value="P:protein histidyl modification to diphthamide"/>
    <property type="evidence" value="ECO:0007669"/>
    <property type="project" value="InterPro"/>
</dbReference>
<dbReference type="AlphaFoldDB" id="A0A9P6U8S1"/>
<dbReference type="SFLD" id="SFLDS00032">
    <property type="entry name" value="Radical_SAM_3-amino-3-carboxyp"/>
    <property type="match status" value="1"/>
</dbReference>
<dbReference type="Proteomes" id="UP000726737">
    <property type="component" value="Unassembled WGS sequence"/>
</dbReference>
<keyword evidence="13" id="KW-1185">Reference proteome</keyword>
<dbReference type="SFLD" id="SFLDG01121">
    <property type="entry name" value="Diphthamide_biosynthesis"/>
    <property type="match status" value="1"/>
</dbReference>
<evidence type="ECO:0000313" key="13">
    <source>
        <dbReference type="Proteomes" id="UP000726737"/>
    </source>
</evidence>
<feature type="compositionally biased region" description="Acidic residues" evidence="11">
    <location>
        <begin position="504"/>
        <end position="518"/>
    </location>
</feature>
<dbReference type="InterPro" id="IPR010014">
    <property type="entry name" value="DHP2"/>
</dbReference>
<evidence type="ECO:0000256" key="11">
    <source>
        <dbReference type="SAM" id="MobiDB-lite"/>
    </source>
</evidence>
<comment type="similarity">
    <text evidence="3 10">Belongs to the DPH1/DPH2 family. DPH2 subfamily.</text>
</comment>
<accession>A0A9P6U8S1</accession>
<comment type="subcellular location">
    <subcellularLocation>
        <location evidence="10">Cytoplasm</location>
    </subcellularLocation>
</comment>